<feature type="region of interest" description="Disordered" evidence="1">
    <location>
        <begin position="685"/>
        <end position="711"/>
    </location>
</feature>
<feature type="compositionally biased region" description="Low complexity" evidence="1">
    <location>
        <begin position="591"/>
        <end position="608"/>
    </location>
</feature>
<feature type="region of interest" description="Disordered" evidence="1">
    <location>
        <begin position="40"/>
        <end position="89"/>
    </location>
</feature>
<feature type="compositionally biased region" description="Polar residues" evidence="1">
    <location>
        <begin position="686"/>
        <end position="705"/>
    </location>
</feature>
<proteinExistence type="predicted"/>
<dbReference type="Proteomes" id="UP001175000">
    <property type="component" value="Unassembled WGS sequence"/>
</dbReference>
<evidence type="ECO:0000313" key="3">
    <source>
        <dbReference type="Proteomes" id="UP001175000"/>
    </source>
</evidence>
<keyword evidence="3" id="KW-1185">Reference proteome</keyword>
<name>A0AA39WZB0_9PEZI</name>
<dbReference type="EMBL" id="JAULSU010000003">
    <property type="protein sequence ID" value="KAK0624370.1"/>
    <property type="molecule type" value="Genomic_DNA"/>
</dbReference>
<dbReference type="AlphaFoldDB" id="A0AA39WZB0"/>
<feature type="region of interest" description="Disordered" evidence="1">
    <location>
        <begin position="419"/>
        <end position="664"/>
    </location>
</feature>
<organism evidence="2 3">
    <name type="scientific">Immersiella caudata</name>
    <dbReference type="NCBI Taxonomy" id="314043"/>
    <lineage>
        <taxon>Eukaryota</taxon>
        <taxon>Fungi</taxon>
        <taxon>Dikarya</taxon>
        <taxon>Ascomycota</taxon>
        <taxon>Pezizomycotina</taxon>
        <taxon>Sordariomycetes</taxon>
        <taxon>Sordariomycetidae</taxon>
        <taxon>Sordariales</taxon>
        <taxon>Lasiosphaeriaceae</taxon>
        <taxon>Immersiella</taxon>
    </lineage>
</organism>
<feature type="compositionally biased region" description="Polar residues" evidence="1">
    <location>
        <begin position="467"/>
        <end position="492"/>
    </location>
</feature>
<evidence type="ECO:0000256" key="1">
    <source>
        <dbReference type="SAM" id="MobiDB-lite"/>
    </source>
</evidence>
<feature type="compositionally biased region" description="Polar residues" evidence="1">
    <location>
        <begin position="654"/>
        <end position="664"/>
    </location>
</feature>
<evidence type="ECO:0000313" key="2">
    <source>
        <dbReference type="EMBL" id="KAK0624370.1"/>
    </source>
</evidence>
<protein>
    <submittedName>
        <fullName evidence="2">Uncharacterized protein</fullName>
    </submittedName>
</protein>
<comment type="caution">
    <text evidence="2">The sequence shown here is derived from an EMBL/GenBank/DDBJ whole genome shotgun (WGS) entry which is preliminary data.</text>
</comment>
<feature type="region of interest" description="Disordered" evidence="1">
    <location>
        <begin position="728"/>
        <end position="747"/>
    </location>
</feature>
<accession>A0AA39WZB0</accession>
<reference evidence="2" key="1">
    <citation type="submission" date="2023-06" db="EMBL/GenBank/DDBJ databases">
        <title>Genome-scale phylogeny and comparative genomics of the fungal order Sordariales.</title>
        <authorList>
            <consortium name="Lawrence Berkeley National Laboratory"/>
            <person name="Hensen N."/>
            <person name="Bonometti L."/>
            <person name="Westerberg I."/>
            <person name="Brannstrom I.O."/>
            <person name="Guillou S."/>
            <person name="Cros-Aarteil S."/>
            <person name="Calhoun S."/>
            <person name="Haridas S."/>
            <person name="Kuo A."/>
            <person name="Mondo S."/>
            <person name="Pangilinan J."/>
            <person name="Riley R."/>
            <person name="Labutti K."/>
            <person name="Andreopoulos B."/>
            <person name="Lipzen A."/>
            <person name="Chen C."/>
            <person name="Yanf M."/>
            <person name="Daum C."/>
            <person name="Ng V."/>
            <person name="Clum A."/>
            <person name="Steindorff A."/>
            <person name="Ohm R."/>
            <person name="Martin F."/>
            <person name="Silar P."/>
            <person name="Natvig D."/>
            <person name="Lalanne C."/>
            <person name="Gautier V."/>
            <person name="Ament-Velasquez S.L."/>
            <person name="Kruys A."/>
            <person name="Hutchinson M.I."/>
            <person name="Powell A.J."/>
            <person name="Barry K."/>
            <person name="Miller A.N."/>
            <person name="Grigoriev I.V."/>
            <person name="Debuchy R."/>
            <person name="Gladieux P."/>
            <person name="Thoren M.H."/>
            <person name="Johannesson H."/>
        </authorList>
    </citation>
    <scope>NUCLEOTIDE SEQUENCE</scope>
    <source>
        <strain evidence="2">CBS 606.72</strain>
    </source>
</reference>
<feature type="region of interest" description="Disordered" evidence="1">
    <location>
        <begin position="142"/>
        <end position="164"/>
    </location>
</feature>
<sequence length="975" mass="104624">MLKKKIDHAGVCKALALDRFIAVQVQSGFSTLQELQTQLRPQQPTSVHGGGTAAGEAKNGVRSPQFLDQTADPSSGASWSSGRSASADRRGEAITFQAINVSWQGRSEIAPQESEDGQMAEDSVTLRQATPQSGILVFHSAEEAVPTRSRKPATPPASQPQTQLNDQTHALNGTVHPRDPSVSAGIALHQAVLPNGHTVTTAKLHRDRSPNRERREDNDAGLRPGDPIHVSSSPGLQTEMGLTLPELSGTFTEKLAALIEFGGRLHWPEIEFSRFNPGRFISGHILDALLTLDNQSEYTLGTPPERAAKITTNGIVFPYNVNDNHWVIAIIDKERKMFTSYGMTKEQVDKYSGAYQEAFQVGPLEVTSHDLPDHTGNTCALRCCDAFAKYLGIPRAIIQNELSLRLFYLQRLLQSRLHQRDSPPDTGELGVVTTIEGQPNEAKDKIGDDEPDEDESLGAERSGPVSRPSSVTTRRPQSRPTGLQATNSTDTPLPTGEGHASEQGTRSEDGRRSGSCRGSHPVGSLRPLPSPPATQPWSNGRAHTLENNANPAFWGTDDGTGGGNLQETPRRITLASPGTSYNANPPDPFELGMAQQLSLLSSASDLSMGIGGPNADGSADGHRPTTGTQTPNDTRRQLEPAEYRPGSGQAFASPENNPSLAGSVNSPTTVAAILELQLATGRDQRAGSQFQDLQQIRTSEPQSQSHPDEACSFGDMRSLLRIDHATQQEPGGVQPEDGAGAADSGEAELEVARQLSLLSQLPDAAIPAGSKPWTANLIGSGVSHLMDLDSPQFSPALDPFGGDGRMHSRYHGRDFESLHLLASMCEDAGQYDEPTSQRNKAQTGQYVEGLGDAQSQMVQLGCSQLDLSTGIITRGARPEGEDSSIRPSYHDYDAQWHSAPVQQQSGASAFGSSHQHFDPMLSILPTASDLESAPSDPGLGNQTRQHIDVNAFSATLGNEWEFFDFNFDAAALSSP</sequence>
<feature type="region of interest" description="Disordered" evidence="1">
    <location>
        <begin position="105"/>
        <end position="124"/>
    </location>
</feature>
<feature type="compositionally biased region" description="Low complexity" evidence="1">
    <location>
        <begin position="74"/>
        <end position="85"/>
    </location>
</feature>
<gene>
    <name evidence="2" type="ORF">B0T14DRAFT_565647</name>
</gene>
<feature type="region of interest" description="Disordered" evidence="1">
    <location>
        <begin position="193"/>
        <end position="237"/>
    </location>
</feature>
<feature type="compositionally biased region" description="Basic and acidic residues" evidence="1">
    <location>
        <begin position="633"/>
        <end position="642"/>
    </location>
</feature>
<feature type="compositionally biased region" description="Basic and acidic residues" evidence="1">
    <location>
        <begin position="207"/>
        <end position="220"/>
    </location>
</feature>